<dbReference type="EMBL" id="FUWY01000001">
    <property type="protein sequence ID" value="SJZ35917.1"/>
    <property type="molecule type" value="Genomic_DNA"/>
</dbReference>
<dbReference type="InterPro" id="IPR050303">
    <property type="entry name" value="GatZ_KbaZ_carbometab"/>
</dbReference>
<dbReference type="GO" id="GO:0005886">
    <property type="term" value="C:plasma membrane"/>
    <property type="evidence" value="ECO:0007669"/>
    <property type="project" value="UniProtKB-SubCell"/>
</dbReference>
<evidence type="ECO:0000256" key="4">
    <source>
        <dbReference type="ARBA" id="ARBA00022597"/>
    </source>
</evidence>
<feature type="transmembrane region" description="Helical" evidence="9">
    <location>
        <begin position="135"/>
        <end position="163"/>
    </location>
</feature>
<feature type="transmembrane region" description="Helical" evidence="9">
    <location>
        <begin position="95"/>
        <end position="123"/>
    </location>
</feature>
<protein>
    <submittedName>
        <fullName evidence="10">PTS system, mannose-specific IIC component</fullName>
    </submittedName>
</protein>
<keyword evidence="5" id="KW-0598">Phosphotransferase system</keyword>
<reference evidence="11" key="1">
    <citation type="submission" date="2017-02" db="EMBL/GenBank/DDBJ databases">
        <authorList>
            <person name="Varghese N."/>
            <person name="Submissions S."/>
        </authorList>
    </citation>
    <scope>NUCLEOTIDE SEQUENCE [LARGE SCALE GENOMIC DNA]</scope>
    <source>
        <strain evidence="11">ATCC 25662</strain>
    </source>
</reference>
<evidence type="ECO:0000256" key="2">
    <source>
        <dbReference type="ARBA" id="ARBA00022448"/>
    </source>
</evidence>
<feature type="transmembrane region" description="Helical" evidence="9">
    <location>
        <begin position="221"/>
        <end position="240"/>
    </location>
</feature>
<name>A0A1T4K0T1_9FIRM</name>
<evidence type="ECO:0000256" key="7">
    <source>
        <dbReference type="ARBA" id="ARBA00022989"/>
    </source>
</evidence>
<keyword evidence="2" id="KW-0813">Transport</keyword>
<sequence>MVTAAFQISLAYYIVAVLDPYIVSWQCLNRPIVVAPIAGLILGDFTTGIIMGAALESIFMGISAIGGSIPADATTSSIIAVAFTILTGANIEAGLALALPIGTVMASLVGLLTPLFAGVAAYWEKLALECKPKKFLIQNLLFSCLTAPLINAVILFAAVAYGVEGLSAFLASLPAWVMVGLGAASGMMLAVGFAILTSMIWNKEVGCFFFLGYVFVKYLGLNTLAIAIIGIVIAITMFFTEKRIIDLKNSLTNKTVSNNEEDFF</sequence>
<feature type="transmembrane region" description="Helical" evidence="9">
    <location>
        <begin position="175"/>
        <end position="201"/>
    </location>
</feature>
<comment type="subcellular location">
    <subcellularLocation>
        <location evidence="1">Cell membrane</location>
        <topology evidence="1">Multi-pass membrane protein</topology>
    </subcellularLocation>
</comment>
<evidence type="ECO:0000256" key="5">
    <source>
        <dbReference type="ARBA" id="ARBA00022683"/>
    </source>
</evidence>
<dbReference type="InterPro" id="IPR004700">
    <property type="entry name" value="PTS_IIC_man"/>
</dbReference>
<keyword evidence="8 9" id="KW-0472">Membrane</keyword>
<evidence type="ECO:0000256" key="8">
    <source>
        <dbReference type="ARBA" id="ARBA00023136"/>
    </source>
</evidence>
<dbReference type="PANTHER" id="PTHR32502">
    <property type="entry name" value="N-ACETYLGALACTOSAMINE PERMEASE II COMPONENT-RELATED"/>
    <property type="match status" value="1"/>
</dbReference>
<feature type="transmembrane region" description="Helical" evidence="9">
    <location>
        <begin position="32"/>
        <end position="52"/>
    </location>
</feature>
<evidence type="ECO:0000256" key="9">
    <source>
        <dbReference type="SAM" id="Phobius"/>
    </source>
</evidence>
<feature type="transmembrane region" description="Helical" evidence="9">
    <location>
        <begin position="6"/>
        <end position="25"/>
    </location>
</feature>
<dbReference type="GO" id="GO:0009401">
    <property type="term" value="P:phosphoenolpyruvate-dependent sugar phosphotransferase system"/>
    <property type="evidence" value="ECO:0007669"/>
    <property type="project" value="UniProtKB-KW"/>
</dbReference>
<gene>
    <name evidence="10" type="ORF">SAMN02745191_0214</name>
</gene>
<keyword evidence="4" id="KW-0762">Sugar transport</keyword>
<dbReference type="PROSITE" id="PS51106">
    <property type="entry name" value="PTS_EIIC_TYPE_4"/>
    <property type="match status" value="1"/>
</dbReference>
<dbReference type="PANTHER" id="PTHR32502:SF8">
    <property type="entry name" value="N-ACETYLGALACTOSAMINE PERMEASE IIC COMPONENT 1"/>
    <property type="match status" value="1"/>
</dbReference>
<keyword evidence="7 9" id="KW-1133">Transmembrane helix</keyword>
<dbReference type="Pfam" id="PF03609">
    <property type="entry name" value="EII-Sor"/>
    <property type="match status" value="1"/>
</dbReference>
<dbReference type="AlphaFoldDB" id="A0A1T4K0T1"/>
<evidence type="ECO:0000313" key="10">
    <source>
        <dbReference type="EMBL" id="SJZ35917.1"/>
    </source>
</evidence>
<keyword evidence="3" id="KW-1003">Cell membrane</keyword>
<evidence type="ECO:0000256" key="1">
    <source>
        <dbReference type="ARBA" id="ARBA00004651"/>
    </source>
</evidence>
<dbReference type="Proteomes" id="UP000243297">
    <property type="component" value="Unassembled WGS sequence"/>
</dbReference>
<accession>A0A1T4K0T1</accession>
<keyword evidence="6 9" id="KW-0812">Transmembrane</keyword>
<evidence type="ECO:0000256" key="3">
    <source>
        <dbReference type="ARBA" id="ARBA00022475"/>
    </source>
</evidence>
<dbReference type="RefSeq" id="WP_078710674.1">
    <property type="nucleotide sequence ID" value="NZ_FUWY01000001.1"/>
</dbReference>
<keyword evidence="11" id="KW-1185">Reference proteome</keyword>
<evidence type="ECO:0000256" key="6">
    <source>
        <dbReference type="ARBA" id="ARBA00022692"/>
    </source>
</evidence>
<dbReference type="OrthoDB" id="9815089at2"/>
<evidence type="ECO:0000313" key="11">
    <source>
        <dbReference type="Proteomes" id="UP000243297"/>
    </source>
</evidence>
<proteinExistence type="predicted"/>
<dbReference type="STRING" id="118967.SAMN02745191_0214"/>
<organism evidence="10 11">
    <name type="scientific">Anaerorhabdus furcosa</name>
    <dbReference type="NCBI Taxonomy" id="118967"/>
    <lineage>
        <taxon>Bacteria</taxon>
        <taxon>Bacillati</taxon>
        <taxon>Bacillota</taxon>
        <taxon>Erysipelotrichia</taxon>
        <taxon>Erysipelotrichales</taxon>
        <taxon>Erysipelotrichaceae</taxon>
        <taxon>Anaerorhabdus</taxon>
    </lineage>
</organism>